<comment type="subcellular location">
    <subcellularLocation>
        <location evidence="3">Cytoplasm</location>
    </subcellularLocation>
</comment>
<keyword evidence="3 4" id="KW-0132">Cell division</keyword>
<dbReference type="Proteomes" id="UP001557485">
    <property type="component" value="Unassembled WGS sequence"/>
</dbReference>
<evidence type="ECO:0000313" key="4">
    <source>
        <dbReference type="EMBL" id="MEX1668471.1"/>
    </source>
</evidence>
<organism evidence="4 5">
    <name type="scientific">Zhongshania guokunii</name>
    <dbReference type="NCBI Taxonomy" id="641783"/>
    <lineage>
        <taxon>Bacteria</taxon>
        <taxon>Pseudomonadati</taxon>
        <taxon>Pseudomonadota</taxon>
        <taxon>Gammaproteobacteria</taxon>
        <taxon>Cellvibrionales</taxon>
        <taxon>Spongiibacteraceae</taxon>
        <taxon>Zhongshania</taxon>
    </lineage>
</organism>
<dbReference type="GO" id="GO:0051301">
    <property type="term" value="P:cell division"/>
    <property type="evidence" value="ECO:0007669"/>
    <property type="project" value="UniProtKB-KW"/>
</dbReference>
<comment type="subunit">
    <text evidence="3">Interacts with FtsZ.</text>
</comment>
<keyword evidence="5" id="KW-1185">Reference proteome</keyword>
<keyword evidence="1 3" id="KW-0547">Nucleotide-binding</keyword>
<dbReference type="InterPro" id="IPR005654">
    <property type="entry name" value="ATPase_AFG1-like"/>
</dbReference>
<keyword evidence="3" id="KW-0378">Hydrolase</keyword>
<dbReference type="NCBIfam" id="NF040713">
    <property type="entry name" value="ZapE"/>
    <property type="match status" value="1"/>
</dbReference>
<name>A0ABV3U4U1_9GAMM</name>
<dbReference type="InterPro" id="IPR027417">
    <property type="entry name" value="P-loop_NTPase"/>
</dbReference>
<gene>
    <name evidence="3 4" type="primary">zapE</name>
    <name evidence="4" type="ORF">AB4876_06080</name>
</gene>
<dbReference type="SUPFAM" id="SSF52540">
    <property type="entry name" value="P-loop containing nucleoside triphosphate hydrolases"/>
    <property type="match status" value="1"/>
</dbReference>
<dbReference type="Pfam" id="PF03969">
    <property type="entry name" value="AFG1_ATPase"/>
    <property type="match status" value="1"/>
</dbReference>
<evidence type="ECO:0000313" key="5">
    <source>
        <dbReference type="Proteomes" id="UP001557485"/>
    </source>
</evidence>
<dbReference type="EMBL" id="JBFRYA010000004">
    <property type="protein sequence ID" value="MEX1668471.1"/>
    <property type="molecule type" value="Genomic_DNA"/>
</dbReference>
<proteinExistence type="inferred from homology"/>
<comment type="function">
    <text evidence="3">Reduces the stability of FtsZ polymers in the presence of ATP.</text>
</comment>
<feature type="binding site" evidence="3">
    <location>
        <begin position="73"/>
        <end position="80"/>
    </location>
    <ligand>
        <name>ATP</name>
        <dbReference type="ChEBI" id="CHEBI:30616"/>
    </ligand>
</feature>
<evidence type="ECO:0000256" key="3">
    <source>
        <dbReference type="HAMAP-Rule" id="MF_01919"/>
    </source>
</evidence>
<sequence>MATPIQRYRRDLELPDFSYDAAQEQAVMCLQRLYDDLVAQPAPRAAGFWSGISARFARRKPPVANIKGLYFWGGVGRGKTYLMDTFFDTLPFDNKLRAHFHRFMQRVHKELKSLSGEKNPLVIVADRIADEARVICFDEFFVSDITDAMILAGLFERLFERGVVLVATSNIVPDGLYKDGLQRARFLPAIALLNQRTEVVNVDGGVDYRLRALEQAELYYQPLGEAAEQSLMRSFQRLAPEPAVADHALDIEGRDIVARYVADDVAWFDFVELCDGPRSQYDYIELARVFHAVVISNVPQMGAGRDDQARRFINLIDEFYDRNVKLVLSAAVSLENLYTGGRLDFEFERTQSRLLEMQSEDYLGQEHRP</sequence>
<dbReference type="PANTHER" id="PTHR12169">
    <property type="entry name" value="ATPASE N2B"/>
    <property type="match status" value="1"/>
</dbReference>
<keyword evidence="3" id="KW-0131">Cell cycle</keyword>
<comment type="caution">
    <text evidence="4">The sequence shown here is derived from an EMBL/GenBank/DDBJ whole genome shotgun (WGS) entry which is preliminary data.</text>
</comment>
<evidence type="ECO:0000256" key="1">
    <source>
        <dbReference type="ARBA" id="ARBA00022741"/>
    </source>
</evidence>
<dbReference type="InterPro" id="IPR030870">
    <property type="entry name" value="ZapE"/>
</dbReference>
<protein>
    <recommendedName>
        <fullName evidence="3">Cell division protein ZapE</fullName>
    </recommendedName>
    <alternativeName>
        <fullName evidence="3">Z ring-associated protein ZapE</fullName>
    </alternativeName>
</protein>
<dbReference type="PANTHER" id="PTHR12169:SF6">
    <property type="entry name" value="AFG1-LIKE ATPASE"/>
    <property type="match status" value="1"/>
</dbReference>
<keyword evidence="3" id="KW-0963">Cytoplasm</keyword>
<dbReference type="HAMAP" id="MF_01919">
    <property type="entry name" value="ZapE"/>
    <property type="match status" value="1"/>
</dbReference>
<comment type="similarity">
    <text evidence="3">Belongs to the AFG1 ATPase family. ZapE subfamily.</text>
</comment>
<reference evidence="4 5" key="1">
    <citation type="journal article" date="2011" name="Int. J. Syst. Evol. Microbiol.">
        <title>Zhongshania antarctica gen. nov., sp. nov. and Zhongshania guokunii sp. nov., gammaproteobacteria respectively isolated from coastal attached (fast) ice and surface seawater of the Antarctic.</title>
        <authorList>
            <person name="Li H.J."/>
            <person name="Zhang X.Y."/>
            <person name="Chen C.X."/>
            <person name="Zhang Y.J."/>
            <person name="Gao Z.M."/>
            <person name="Yu Y."/>
            <person name="Chen X.L."/>
            <person name="Chen B."/>
            <person name="Zhang Y.Z."/>
        </authorList>
    </citation>
    <scope>NUCLEOTIDE SEQUENCE [LARGE SCALE GENOMIC DNA]</scope>
    <source>
        <strain evidence="4 5">ZS6-22T</strain>
    </source>
</reference>
<dbReference type="Gene3D" id="3.40.50.300">
    <property type="entry name" value="P-loop containing nucleotide triphosphate hydrolases"/>
    <property type="match status" value="1"/>
</dbReference>
<keyword evidence="2 3" id="KW-0067">ATP-binding</keyword>
<evidence type="ECO:0000256" key="2">
    <source>
        <dbReference type="ARBA" id="ARBA00022840"/>
    </source>
</evidence>
<accession>A0ABV3U4U1</accession>